<gene>
    <name evidence="2" type="primary">Acey_s0191.g1334</name>
    <name evidence="2" type="ORF">Y032_0191g1334</name>
</gene>
<comment type="caution">
    <text evidence="2">The sequence shown here is derived from an EMBL/GenBank/DDBJ whole genome shotgun (WGS) entry which is preliminary data.</text>
</comment>
<dbReference type="Proteomes" id="UP000024635">
    <property type="component" value="Unassembled WGS sequence"/>
</dbReference>
<reference evidence="3" key="1">
    <citation type="journal article" date="2015" name="Nat. Genet.">
        <title>The genome and transcriptome of the zoonotic hookworm Ancylostoma ceylanicum identify infection-specific gene families.</title>
        <authorList>
            <person name="Schwarz E.M."/>
            <person name="Hu Y."/>
            <person name="Antoshechkin I."/>
            <person name="Miller M.M."/>
            <person name="Sternberg P.W."/>
            <person name="Aroian R.V."/>
        </authorList>
    </citation>
    <scope>NUCLEOTIDE SEQUENCE</scope>
    <source>
        <strain evidence="3">HY135</strain>
    </source>
</reference>
<feature type="region of interest" description="Disordered" evidence="1">
    <location>
        <begin position="1"/>
        <end position="23"/>
    </location>
</feature>
<evidence type="ECO:0000313" key="2">
    <source>
        <dbReference type="EMBL" id="EYB92722.1"/>
    </source>
</evidence>
<proteinExistence type="predicted"/>
<sequence length="142" mass="15648">MAQGSAPSTSAVSVPTTQPRHSFTKTGLARQYEHNCEVFDLLSPVAALAPEEQDVKKTLDRALELIRQRNELLVVADSDPAVFAFVDQRKKAEELETSNPVLAAYFKEKKKRRTQESIDSEPDVEVTASISVPRHISAALSV</sequence>
<dbReference type="EMBL" id="JARK01001527">
    <property type="protein sequence ID" value="EYB92722.1"/>
    <property type="molecule type" value="Genomic_DNA"/>
</dbReference>
<keyword evidence="3" id="KW-1185">Reference proteome</keyword>
<accession>A0A016SQS2</accession>
<evidence type="ECO:0000313" key="3">
    <source>
        <dbReference type="Proteomes" id="UP000024635"/>
    </source>
</evidence>
<dbReference type="OrthoDB" id="5873341at2759"/>
<dbReference type="AlphaFoldDB" id="A0A016SQS2"/>
<protein>
    <submittedName>
        <fullName evidence="2">Uncharacterized protein</fullName>
    </submittedName>
</protein>
<name>A0A016SQS2_9BILA</name>
<evidence type="ECO:0000256" key="1">
    <source>
        <dbReference type="SAM" id="MobiDB-lite"/>
    </source>
</evidence>
<organism evidence="2 3">
    <name type="scientific">Ancylostoma ceylanicum</name>
    <dbReference type="NCBI Taxonomy" id="53326"/>
    <lineage>
        <taxon>Eukaryota</taxon>
        <taxon>Metazoa</taxon>
        <taxon>Ecdysozoa</taxon>
        <taxon>Nematoda</taxon>
        <taxon>Chromadorea</taxon>
        <taxon>Rhabditida</taxon>
        <taxon>Rhabditina</taxon>
        <taxon>Rhabditomorpha</taxon>
        <taxon>Strongyloidea</taxon>
        <taxon>Ancylostomatidae</taxon>
        <taxon>Ancylostomatinae</taxon>
        <taxon>Ancylostoma</taxon>
    </lineage>
</organism>